<comment type="function">
    <text evidence="1">Is involved in L-lactate degradation and allows cells to grow with lactate as the sole carbon source.</text>
</comment>
<dbReference type="Pfam" id="PF02754">
    <property type="entry name" value="CCG"/>
    <property type="match status" value="2"/>
</dbReference>
<dbReference type="AlphaFoldDB" id="A0AB39HQZ7"/>
<organism evidence="3">
    <name type="scientific">Ornithinibacillus sp. 4-3</name>
    <dbReference type="NCBI Taxonomy" id="3231488"/>
    <lineage>
        <taxon>Bacteria</taxon>
        <taxon>Bacillati</taxon>
        <taxon>Bacillota</taxon>
        <taxon>Bacilli</taxon>
        <taxon>Bacillales</taxon>
        <taxon>Bacillaceae</taxon>
        <taxon>Ornithinibacillus</taxon>
    </lineage>
</organism>
<dbReference type="GO" id="GO:0006089">
    <property type="term" value="P:lactate metabolic process"/>
    <property type="evidence" value="ECO:0007669"/>
    <property type="project" value="UniProtKB-UniRule"/>
</dbReference>
<dbReference type="EMBL" id="CP162599">
    <property type="protein sequence ID" value="XDK32744.1"/>
    <property type="molecule type" value="Genomic_DNA"/>
</dbReference>
<gene>
    <name evidence="1" type="primary">lutA</name>
    <name evidence="3" type="ORF">AB4Y30_17315</name>
</gene>
<dbReference type="RefSeq" id="WP_368653432.1">
    <property type="nucleotide sequence ID" value="NZ_CP162599.1"/>
</dbReference>
<evidence type="ECO:0000259" key="2">
    <source>
        <dbReference type="Pfam" id="PF02754"/>
    </source>
</evidence>
<feature type="domain" description="Cysteine-rich" evidence="2">
    <location>
        <begin position="131"/>
        <end position="215"/>
    </location>
</feature>
<evidence type="ECO:0000313" key="3">
    <source>
        <dbReference type="EMBL" id="XDK32744.1"/>
    </source>
</evidence>
<proteinExistence type="inferred from homology"/>
<protein>
    <recommendedName>
        <fullName evidence="1">Lactate utilization protein A</fullName>
    </recommendedName>
</protein>
<dbReference type="GO" id="GO:0005829">
    <property type="term" value="C:cytosol"/>
    <property type="evidence" value="ECO:0007669"/>
    <property type="project" value="TreeGrafter"/>
</dbReference>
<evidence type="ECO:0000256" key="1">
    <source>
        <dbReference type="HAMAP-Rule" id="MF_02105"/>
    </source>
</evidence>
<dbReference type="HAMAP" id="MF_02105">
    <property type="entry name" value="LutA"/>
    <property type="match status" value="1"/>
</dbReference>
<dbReference type="InterPro" id="IPR022822">
    <property type="entry name" value="LutA"/>
</dbReference>
<dbReference type="GO" id="GO:0016491">
    <property type="term" value="F:oxidoreductase activity"/>
    <property type="evidence" value="ECO:0007669"/>
    <property type="project" value="UniProtKB-ARBA"/>
</dbReference>
<reference evidence="3" key="1">
    <citation type="submission" date="2024-07" db="EMBL/GenBank/DDBJ databases">
        <title>Halotolerant mesophilic bacterium Ornithinibacillus sp. 4-3, sp. nov., isolated from soil.</title>
        <authorList>
            <person name="Sidarenka A.V."/>
            <person name="Guliayeva D.E."/>
            <person name="Leanovich S.I."/>
            <person name="Hileuskaya K.S."/>
            <person name="Akhremchuk A.E."/>
            <person name="Sikolenko M.A."/>
            <person name="Valentovich L.N."/>
        </authorList>
    </citation>
    <scope>NUCLEOTIDE SEQUENCE</scope>
    <source>
        <strain evidence="3">4-3</strain>
    </source>
</reference>
<dbReference type="InterPro" id="IPR004017">
    <property type="entry name" value="Cys_rich_dom"/>
</dbReference>
<dbReference type="PANTHER" id="PTHR30296:SF0">
    <property type="entry name" value="LACTATE UTILIZATION PROTEIN A"/>
    <property type="match status" value="1"/>
</dbReference>
<dbReference type="PANTHER" id="PTHR30296">
    <property type="entry name" value="UNCHARACTERIZED PROTEIN YKGE"/>
    <property type="match status" value="1"/>
</dbReference>
<sequence length="239" mass="26275">MKVSLFITCVCDIFASDVGKDTVELLEHLGCEVDFPVNQTCCGQPAYNSGYLLESKQAMQSMIEAFKDSTYVVGPSGSCIGMLREYPKIFSGDPMWEKAAQDLAAKSYELTQFIVEVLGVTDVGSSFTGKVTYHPSCHMTRILGVKQAPQQLLKQIPGVEFVELPIREDCCGFGGTFAVKNAEISTEMVKEKSQHISETKADYLVGGDVSCLMNIGGRMQREGKNVKVMHIAQILNHRI</sequence>
<accession>A0AB39HQZ7</accession>
<feature type="domain" description="Cysteine-rich" evidence="2">
    <location>
        <begin position="3"/>
        <end position="84"/>
    </location>
</feature>
<comment type="similarity">
    <text evidence="1">Belongs to the LutA/YkgE family.</text>
</comment>
<name>A0AB39HQZ7_9BACI</name>